<evidence type="ECO:0000256" key="2">
    <source>
        <dbReference type="RuleBase" id="RU000411"/>
    </source>
</evidence>
<dbReference type="WBParaSite" id="L893_g26567.t1">
    <property type="protein sequence ID" value="L893_g26567.t1"/>
    <property type="gene ID" value="L893_g26567"/>
</dbReference>
<dbReference type="InterPro" id="IPR042185">
    <property type="entry name" value="Serpin_sf_2"/>
</dbReference>
<dbReference type="AlphaFoldDB" id="A0A1I7ZHZ2"/>
<accession>A0A1I7ZHZ2</accession>
<dbReference type="PANTHER" id="PTHR11461:SF211">
    <property type="entry name" value="GH10112P-RELATED"/>
    <property type="match status" value="1"/>
</dbReference>
<dbReference type="InterPro" id="IPR036186">
    <property type="entry name" value="Serpin_sf"/>
</dbReference>
<evidence type="ECO:0000256" key="3">
    <source>
        <dbReference type="SAM" id="SignalP"/>
    </source>
</evidence>
<dbReference type="SUPFAM" id="SSF56574">
    <property type="entry name" value="Serpins"/>
    <property type="match status" value="1"/>
</dbReference>
<sequence length="387" mass="43052">MKSSLFLLLILGVFSAVASHADVKVNDALLRFSLKMLAEEKKENTVMSPFSLAMAIAAVNEGAEGRTSQEIDNAVFNGVSKQHINAWYNSKLSNFESLKSSPLSVASAIYVQKDFGIRREYVNSVKENFHAALKLANFRDEADQETKNINKFVNESTHGHIPELLKEGDLDEDARLVAVNALYMEAAFKKEFLEYATNPRKFRNEDGSEKEVPTMFNSFDDLVSMNHELFDYAQIPFTDDSFRFFVLVPKTMDLGDFLKHFANSNESLMEIARQAHSCSSVHVTMPKFNVSSNVQPTNKLKKLGMKSVFSEREADLSGISGDLYLSDVAHIATMEVTEKGVKASAAAAAISRVWKSGGGCFRVVDASRPFLYGITHIGTPLFVGKYY</sequence>
<dbReference type="Pfam" id="PF00079">
    <property type="entry name" value="Serpin"/>
    <property type="match status" value="1"/>
</dbReference>
<dbReference type="CDD" id="cd00172">
    <property type="entry name" value="serpin"/>
    <property type="match status" value="1"/>
</dbReference>
<evidence type="ECO:0000313" key="6">
    <source>
        <dbReference type="WBParaSite" id="L893_g26567.t1"/>
    </source>
</evidence>
<keyword evidence="3" id="KW-0732">Signal</keyword>
<dbReference type="InterPro" id="IPR023796">
    <property type="entry name" value="Serpin_dom"/>
</dbReference>
<evidence type="ECO:0000259" key="4">
    <source>
        <dbReference type="SMART" id="SM00093"/>
    </source>
</evidence>
<dbReference type="Gene3D" id="2.30.39.10">
    <property type="entry name" value="Alpha-1-antitrypsin, domain 1"/>
    <property type="match status" value="1"/>
</dbReference>
<evidence type="ECO:0000256" key="1">
    <source>
        <dbReference type="ARBA" id="ARBA00009500"/>
    </source>
</evidence>
<organism evidence="5 6">
    <name type="scientific">Steinernema glaseri</name>
    <dbReference type="NCBI Taxonomy" id="37863"/>
    <lineage>
        <taxon>Eukaryota</taxon>
        <taxon>Metazoa</taxon>
        <taxon>Ecdysozoa</taxon>
        <taxon>Nematoda</taxon>
        <taxon>Chromadorea</taxon>
        <taxon>Rhabditida</taxon>
        <taxon>Tylenchina</taxon>
        <taxon>Panagrolaimomorpha</taxon>
        <taxon>Strongyloidoidea</taxon>
        <taxon>Steinernematidae</taxon>
        <taxon>Steinernema</taxon>
    </lineage>
</organism>
<feature type="domain" description="Serpin" evidence="4">
    <location>
        <begin position="32"/>
        <end position="387"/>
    </location>
</feature>
<dbReference type="InterPro" id="IPR000215">
    <property type="entry name" value="Serpin_fam"/>
</dbReference>
<proteinExistence type="inferred from homology"/>
<dbReference type="GO" id="GO:0004867">
    <property type="term" value="F:serine-type endopeptidase inhibitor activity"/>
    <property type="evidence" value="ECO:0007669"/>
    <property type="project" value="InterPro"/>
</dbReference>
<keyword evidence="5" id="KW-1185">Reference proteome</keyword>
<dbReference type="Gene3D" id="3.30.497.10">
    <property type="entry name" value="Antithrombin, subunit I, domain 2"/>
    <property type="match status" value="1"/>
</dbReference>
<comment type="similarity">
    <text evidence="1 2">Belongs to the serpin family.</text>
</comment>
<dbReference type="Proteomes" id="UP000095287">
    <property type="component" value="Unplaced"/>
</dbReference>
<dbReference type="PANTHER" id="PTHR11461">
    <property type="entry name" value="SERINE PROTEASE INHIBITOR, SERPIN"/>
    <property type="match status" value="1"/>
</dbReference>
<dbReference type="SMART" id="SM00093">
    <property type="entry name" value="SERPIN"/>
    <property type="match status" value="1"/>
</dbReference>
<evidence type="ECO:0000313" key="5">
    <source>
        <dbReference type="Proteomes" id="UP000095287"/>
    </source>
</evidence>
<protein>
    <submittedName>
        <fullName evidence="6">SERPIN domain-containing protein</fullName>
    </submittedName>
</protein>
<feature type="chain" id="PRO_5009313468" evidence="3">
    <location>
        <begin position="21"/>
        <end position="387"/>
    </location>
</feature>
<dbReference type="GO" id="GO:0005615">
    <property type="term" value="C:extracellular space"/>
    <property type="evidence" value="ECO:0007669"/>
    <property type="project" value="InterPro"/>
</dbReference>
<reference evidence="6" key="1">
    <citation type="submission" date="2016-11" db="UniProtKB">
        <authorList>
            <consortium name="WormBaseParasite"/>
        </authorList>
    </citation>
    <scope>IDENTIFICATION</scope>
</reference>
<dbReference type="InterPro" id="IPR042178">
    <property type="entry name" value="Serpin_sf_1"/>
</dbReference>
<feature type="signal peptide" evidence="3">
    <location>
        <begin position="1"/>
        <end position="20"/>
    </location>
</feature>
<name>A0A1I7ZHZ2_9BILA</name>